<sequence length="144" mass="16417">MCKELKIYEITNRTTGEKHYVVSDNAQDACKQAGWLIGDCFVCEQKPRRKPSSDNHTHLLVKIPCRVCSYQYAECVSPPVEQCPCRPDTPDLNEWLKQVAKAHLCPHVGEQLEKQDYDLAQKWVTIEQAINELSPHQSPSPTNP</sequence>
<gene>
    <name evidence="1" type="ORF">S12H4_40831</name>
</gene>
<dbReference type="AlphaFoldDB" id="X1STH2"/>
<name>X1STH2_9ZZZZ</name>
<reference evidence="1" key="1">
    <citation type="journal article" date="2014" name="Front. Microbiol.">
        <title>High frequency of phylogenetically diverse reductive dehalogenase-homologous genes in deep subseafloor sedimentary metagenomes.</title>
        <authorList>
            <person name="Kawai M."/>
            <person name="Futagami T."/>
            <person name="Toyoda A."/>
            <person name="Takaki Y."/>
            <person name="Nishi S."/>
            <person name="Hori S."/>
            <person name="Arai W."/>
            <person name="Tsubouchi T."/>
            <person name="Morono Y."/>
            <person name="Uchiyama I."/>
            <person name="Ito T."/>
            <person name="Fujiyama A."/>
            <person name="Inagaki F."/>
            <person name="Takami H."/>
        </authorList>
    </citation>
    <scope>NUCLEOTIDE SEQUENCE</scope>
    <source>
        <strain evidence="1">Expedition CK06-06</strain>
    </source>
</reference>
<dbReference type="EMBL" id="BARW01024817">
    <property type="protein sequence ID" value="GAI96238.1"/>
    <property type="molecule type" value="Genomic_DNA"/>
</dbReference>
<comment type="caution">
    <text evidence="1">The sequence shown here is derived from an EMBL/GenBank/DDBJ whole genome shotgun (WGS) entry which is preliminary data.</text>
</comment>
<organism evidence="1">
    <name type="scientific">marine sediment metagenome</name>
    <dbReference type="NCBI Taxonomy" id="412755"/>
    <lineage>
        <taxon>unclassified sequences</taxon>
        <taxon>metagenomes</taxon>
        <taxon>ecological metagenomes</taxon>
    </lineage>
</organism>
<proteinExistence type="predicted"/>
<protein>
    <submittedName>
        <fullName evidence="1">Uncharacterized protein</fullName>
    </submittedName>
</protein>
<evidence type="ECO:0000313" key="1">
    <source>
        <dbReference type="EMBL" id="GAI96238.1"/>
    </source>
</evidence>
<accession>X1STH2</accession>